<name>A0A0U2XTX0_9BACT</name>
<dbReference type="EMBL" id="KT201083">
    <property type="protein sequence ID" value="ALS55973.1"/>
    <property type="molecule type" value="Genomic_DNA"/>
</dbReference>
<evidence type="ECO:0008006" key="2">
    <source>
        <dbReference type="Google" id="ProtNLM"/>
    </source>
</evidence>
<dbReference type="AlphaFoldDB" id="A0A0U2XTX0"/>
<dbReference type="InterPro" id="IPR011604">
    <property type="entry name" value="PDDEXK-like_dom_sf"/>
</dbReference>
<proteinExistence type="predicted"/>
<protein>
    <recommendedName>
        <fullName evidence="2">Preprotein translocase subunit TatA</fullName>
    </recommendedName>
</protein>
<dbReference type="PANTHER" id="PTHR31340:SF3">
    <property type="entry name" value="MITOCHONDRIAL GENOME MAINTENANCE EXONUCLEASE 1"/>
    <property type="match status" value="1"/>
</dbReference>
<reference evidence="1" key="1">
    <citation type="journal article" date="2016" name="ISME J.">
        <title>Functional metagenomic screen reveals new and diverse microbial rhodopsins.</title>
        <authorList>
            <person name="Pushkarev A."/>
            <person name="Beja O."/>
        </authorList>
    </citation>
    <scope>NUCLEOTIDE SEQUENCE</scope>
</reference>
<sequence>MKLIKNKFKYPDLQRIENELGRFYLDSKGQEVPSVTNVLSSTSDQSGIDEWKRRVGHEEAERILQESSSIGSNVHNALENYLQDKDWEIIDDGSYISKTSILILESFISNLVNDINEVWGLESGLILDGLYAGTADCIGIYNGEESLIDFKTAKKVKPKEWIEDYFLQCSAYANAHNVMYGTNIKQTVVLMVDRNQEYKKFIVNNREFDHYTNKWKQRLIKFHNEIGK</sequence>
<organism evidence="1">
    <name type="scientific">uncultured bacterium EIL80E09</name>
    <dbReference type="NCBI Taxonomy" id="1768207"/>
    <lineage>
        <taxon>Bacteria</taxon>
        <taxon>environmental samples</taxon>
    </lineage>
</organism>
<dbReference type="Gene3D" id="3.90.320.10">
    <property type="match status" value="1"/>
</dbReference>
<evidence type="ECO:0000313" key="1">
    <source>
        <dbReference type="EMBL" id="ALS55973.1"/>
    </source>
</evidence>
<accession>A0A0U2XTX0</accession>
<dbReference type="PANTHER" id="PTHR31340">
    <property type="entry name" value="MITOCHONDRIAL GENOME MAINTENANCE EXONUCLEASE 1"/>
    <property type="match status" value="1"/>
</dbReference>